<keyword evidence="7" id="KW-1133">Transmembrane helix</keyword>
<dbReference type="InterPro" id="IPR053007">
    <property type="entry name" value="CYP450_monoxygenase_sec-met"/>
</dbReference>
<dbReference type="AlphaFoldDB" id="A0A6A6XCV1"/>
<keyword evidence="4 5" id="KW-0408">Iron</keyword>
<keyword evidence="7" id="KW-0812">Transmembrane</keyword>
<dbReference type="PRINTS" id="PR00465">
    <property type="entry name" value="EP450IV"/>
</dbReference>
<comment type="cofactor">
    <cofactor evidence="1 5">
        <name>heme</name>
        <dbReference type="ChEBI" id="CHEBI:30413"/>
    </cofactor>
</comment>
<evidence type="ECO:0000256" key="2">
    <source>
        <dbReference type="ARBA" id="ARBA00010617"/>
    </source>
</evidence>
<dbReference type="GO" id="GO:0020037">
    <property type="term" value="F:heme binding"/>
    <property type="evidence" value="ECO:0007669"/>
    <property type="project" value="InterPro"/>
</dbReference>
<dbReference type="InterPro" id="IPR017972">
    <property type="entry name" value="Cyt_P450_CS"/>
</dbReference>
<keyword evidence="9" id="KW-1185">Reference proteome</keyword>
<evidence type="ECO:0000313" key="8">
    <source>
        <dbReference type="EMBL" id="KAF2794131.1"/>
    </source>
</evidence>
<sequence>MLITPVAIVLEIVFLVFVLFHLLQWLTQSTDEPPITENATPFIGPIIQMLLHLWLTHTRNKYGLLAYTLRLPGIRIYVLNKLSLITAAQKQHHVLSFGPIMGQAIVKIAGTSNAANETMTQDMLTDDGFLLGFNKEMYHTIAPSTSLDALTRRAASTFIDLVDGLEIKSRRTYQVSLSAWTRSTILHGATDAVYGTQNPFHDPVVEAAWYAFETGVTTLAMRFIPSFATRKIRQARETLVQSFTRYFSVGCPKEASDFMKARYNHIIRYQITDVQDIAKLEVAGAFSIITNSAPTAFWLLYHIFSDPAALEDCRQELAPLVHERDGVCYLDIESIKPSCPTLYSAFHEVMRYYGVAQSIRAVLEDHKLDNTHLLRKGSMVMMPATVQHFDPSVWGSDANQFDYKRFTKSILDGASYSFDSKSGNHGAFRGFGGGLHLCPGRHFAINEILSLAALLILRFDIVPAGGEKWPVIRTDSLSSKGSAVIMPDNDVDVILCPRENKKWKISPTVLQ</sequence>
<dbReference type="Proteomes" id="UP000799757">
    <property type="component" value="Unassembled WGS sequence"/>
</dbReference>
<evidence type="ECO:0000256" key="7">
    <source>
        <dbReference type="SAM" id="Phobius"/>
    </source>
</evidence>
<dbReference type="Gene3D" id="1.10.630.10">
    <property type="entry name" value="Cytochrome P450"/>
    <property type="match status" value="1"/>
</dbReference>
<dbReference type="InterPro" id="IPR002403">
    <property type="entry name" value="Cyt_P450_E_grp-IV"/>
</dbReference>
<dbReference type="GO" id="GO:0016705">
    <property type="term" value="F:oxidoreductase activity, acting on paired donors, with incorporation or reduction of molecular oxygen"/>
    <property type="evidence" value="ECO:0007669"/>
    <property type="project" value="InterPro"/>
</dbReference>
<evidence type="ECO:0000313" key="9">
    <source>
        <dbReference type="Proteomes" id="UP000799757"/>
    </source>
</evidence>
<evidence type="ECO:0000256" key="4">
    <source>
        <dbReference type="ARBA" id="ARBA00023004"/>
    </source>
</evidence>
<keyword evidence="3 5" id="KW-0479">Metal-binding</keyword>
<dbReference type="PANTHER" id="PTHR47582">
    <property type="entry name" value="P450, PUTATIVE (EUROFUNG)-RELATED"/>
    <property type="match status" value="1"/>
</dbReference>
<keyword evidence="6" id="KW-0560">Oxidoreductase</keyword>
<organism evidence="8 9">
    <name type="scientific">Melanomma pulvis-pyrius CBS 109.77</name>
    <dbReference type="NCBI Taxonomy" id="1314802"/>
    <lineage>
        <taxon>Eukaryota</taxon>
        <taxon>Fungi</taxon>
        <taxon>Dikarya</taxon>
        <taxon>Ascomycota</taxon>
        <taxon>Pezizomycotina</taxon>
        <taxon>Dothideomycetes</taxon>
        <taxon>Pleosporomycetidae</taxon>
        <taxon>Pleosporales</taxon>
        <taxon>Melanommataceae</taxon>
        <taxon>Melanomma</taxon>
    </lineage>
</organism>
<evidence type="ECO:0000256" key="3">
    <source>
        <dbReference type="ARBA" id="ARBA00022723"/>
    </source>
</evidence>
<evidence type="ECO:0000256" key="1">
    <source>
        <dbReference type="ARBA" id="ARBA00001971"/>
    </source>
</evidence>
<dbReference type="EMBL" id="MU001901">
    <property type="protein sequence ID" value="KAF2794131.1"/>
    <property type="molecule type" value="Genomic_DNA"/>
</dbReference>
<gene>
    <name evidence="8" type="ORF">K505DRAFT_242770</name>
</gene>
<dbReference type="GO" id="GO:0005506">
    <property type="term" value="F:iron ion binding"/>
    <property type="evidence" value="ECO:0007669"/>
    <property type="project" value="InterPro"/>
</dbReference>
<dbReference type="OrthoDB" id="1470350at2759"/>
<keyword evidence="7" id="KW-0472">Membrane</keyword>
<dbReference type="PROSITE" id="PS00086">
    <property type="entry name" value="CYTOCHROME_P450"/>
    <property type="match status" value="1"/>
</dbReference>
<evidence type="ECO:0000256" key="5">
    <source>
        <dbReference type="PIRSR" id="PIRSR602403-1"/>
    </source>
</evidence>
<comment type="similarity">
    <text evidence="2 6">Belongs to the cytochrome P450 family.</text>
</comment>
<dbReference type="SUPFAM" id="SSF48264">
    <property type="entry name" value="Cytochrome P450"/>
    <property type="match status" value="1"/>
</dbReference>
<protein>
    <submittedName>
        <fullName evidence="8">Cytochrome P450</fullName>
    </submittedName>
</protein>
<accession>A0A6A6XCV1</accession>
<keyword evidence="5 6" id="KW-0349">Heme</keyword>
<dbReference type="PANTHER" id="PTHR47582:SF1">
    <property type="entry name" value="P450, PUTATIVE (EUROFUNG)-RELATED"/>
    <property type="match status" value="1"/>
</dbReference>
<dbReference type="InterPro" id="IPR001128">
    <property type="entry name" value="Cyt_P450"/>
</dbReference>
<reference evidence="8" key="1">
    <citation type="journal article" date="2020" name="Stud. Mycol.">
        <title>101 Dothideomycetes genomes: a test case for predicting lifestyles and emergence of pathogens.</title>
        <authorList>
            <person name="Haridas S."/>
            <person name="Albert R."/>
            <person name="Binder M."/>
            <person name="Bloem J."/>
            <person name="Labutti K."/>
            <person name="Salamov A."/>
            <person name="Andreopoulos B."/>
            <person name="Baker S."/>
            <person name="Barry K."/>
            <person name="Bills G."/>
            <person name="Bluhm B."/>
            <person name="Cannon C."/>
            <person name="Castanera R."/>
            <person name="Culley D."/>
            <person name="Daum C."/>
            <person name="Ezra D."/>
            <person name="Gonzalez J."/>
            <person name="Henrissat B."/>
            <person name="Kuo A."/>
            <person name="Liang C."/>
            <person name="Lipzen A."/>
            <person name="Lutzoni F."/>
            <person name="Magnuson J."/>
            <person name="Mondo S."/>
            <person name="Nolan M."/>
            <person name="Ohm R."/>
            <person name="Pangilinan J."/>
            <person name="Park H.-J."/>
            <person name="Ramirez L."/>
            <person name="Alfaro M."/>
            <person name="Sun H."/>
            <person name="Tritt A."/>
            <person name="Yoshinaga Y."/>
            <person name="Zwiers L.-H."/>
            <person name="Turgeon B."/>
            <person name="Goodwin S."/>
            <person name="Spatafora J."/>
            <person name="Crous P."/>
            <person name="Grigoriev I."/>
        </authorList>
    </citation>
    <scope>NUCLEOTIDE SEQUENCE</scope>
    <source>
        <strain evidence="8">CBS 109.77</strain>
    </source>
</reference>
<proteinExistence type="inferred from homology"/>
<dbReference type="CDD" id="cd11040">
    <property type="entry name" value="CYP7_CYP8-like"/>
    <property type="match status" value="1"/>
</dbReference>
<evidence type="ECO:0000256" key="6">
    <source>
        <dbReference type="RuleBase" id="RU000461"/>
    </source>
</evidence>
<keyword evidence="6" id="KW-0503">Monooxygenase</keyword>
<dbReference type="Pfam" id="PF00067">
    <property type="entry name" value="p450"/>
    <property type="match status" value="1"/>
</dbReference>
<feature type="transmembrane region" description="Helical" evidence="7">
    <location>
        <begin position="6"/>
        <end position="26"/>
    </location>
</feature>
<feature type="binding site" description="axial binding residue" evidence="5">
    <location>
        <position position="438"/>
    </location>
    <ligand>
        <name>heme</name>
        <dbReference type="ChEBI" id="CHEBI:30413"/>
    </ligand>
    <ligandPart>
        <name>Fe</name>
        <dbReference type="ChEBI" id="CHEBI:18248"/>
    </ligandPart>
</feature>
<name>A0A6A6XCV1_9PLEO</name>
<dbReference type="InterPro" id="IPR036396">
    <property type="entry name" value="Cyt_P450_sf"/>
</dbReference>
<dbReference type="GO" id="GO:0004497">
    <property type="term" value="F:monooxygenase activity"/>
    <property type="evidence" value="ECO:0007669"/>
    <property type="project" value="UniProtKB-KW"/>
</dbReference>